<proteinExistence type="predicted"/>
<feature type="compositionally biased region" description="Basic and acidic residues" evidence="1">
    <location>
        <begin position="484"/>
        <end position="501"/>
    </location>
</feature>
<feature type="region of interest" description="Disordered" evidence="1">
    <location>
        <begin position="162"/>
        <end position="187"/>
    </location>
</feature>
<protein>
    <submittedName>
        <fullName evidence="2">Uncharacterized protein</fullName>
    </submittedName>
</protein>
<dbReference type="AlphaFoldDB" id="A0A177EHJ4"/>
<gene>
    <name evidence="2" type="ORF">NEDG_01972</name>
</gene>
<sequence length="501" mass="55994">MDSLLRGIKQMGTGLKFTVDKELCSTSAYAAHKGRYKEFKVTIFKYKGEHATKAAEGFPLLKNIGDPIVAKLCSSQKSGGTFYMVTERVFPLEKGEAQKYPQFMQFVRDRVKSYNRKMEKEHSVRIASVGSEEVENSEIYFTEAGKPVVAGTMPVFVTHAKSGKAGKGGKADEWEEWGSDEEAGPGSAASIEKLDRAVDTYATSLNTVNNTPSMQIHPLVQECRNGLPPRYSRYICSLVVGYIRSTTDSTEKKIQMAKTVLMLKLDLEPLVEIFSISEPAVRVFALKTLQTTKNTTKELIDLIFNEINGGLLCTDELVRAETMVALPPILYMLSVKNKNKVLSSLGALVKKGKDKERETSAALILKEHLEFLEVPETLYNCMGCMIQSSDVSVKRNGLQLANRLKDSLEMRPLVLELIPLVSHQSVFSEVADQAVELLCSLSERAKRDVELLKAADTWKVPGLGIITKTPPIKPDTKTVKKLKERKERKEKERNGWDDQEW</sequence>
<dbReference type="InterPro" id="IPR011989">
    <property type="entry name" value="ARM-like"/>
</dbReference>
<dbReference type="SUPFAM" id="SSF48371">
    <property type="entry name" value="ARM repeat"/>
    <property type="match status" value="1"/>
</dbReference>
<evidence type="ECO:0000313" key="2">
    <source>
        <dbReference type="EMBL" id="OAG31445.1"/>
    </source>
</evidence>
<evidence type="ECO:0000313" key="3">
    <source>
        <dbReference type="Proteomes" id="UP000185944"/>
    </source>
</evidence>
<keyword evidence="3" id="KW-1185">Reference proteome</keyword>
<feature type="region of interest" description="Disordered" evidence="1">
    <location>
        <begin position="469"/>
        <end position="501"/>
    </location>
</feature>
<dbReference type="Proteomes" id="UP000185944">
    <property type="component" value="Unassembled WGS sequence"/>
</dbReference>
<dbReference type="RefSeq" id="XP_067545120.1">
    <property type="nucleotide sequence ID" value="XM_067689390.1"/>
</dbReference>
<feature type="compositionally biased region" description="Acidic residues" evidence="1">
    <location>
        <begin position="173"/>
        <end position="183"/>
    </location>
</feature>
<name>A0A177EHJ4_9MICR</name>
<comment type="caution">
    <text evidence="2">The sequence shown here is derived from an EMBL/GenBank/DDBJ whole genome shotgun (WGS) entry which is preliminary data.</text>
</comment>
<dbReference type="InterPro" id="IPR016024">
    <property type="entry name" value="ARM-type_fold"/>
</dbReference>
<evidence type="ECO:0000256" key="1">
    <source>
        <dbReference type="SAM" id="MobiDB-lite"/>
    </source>
</evidence>
<dbReference type="EMBL" id="LTDL01000016">
    <property type="protein sequence ID" value="OAG31445.1"/>
    <property type="molecule type" value="Genomic_DNA"/>
</dbReference>
<accession>A0A177EHJ4</accession>
<reference evidence="2 3" key="1">
    <citation type="submission" date="2016-02" db="EMBL/GenBank/DDBJ databases">
        <title>Discovery of a natural microsporidian pathogen with a broad tissue tropism in Caenorhabditis elegans.</title>
        <authorList>
            <person name="Luallen R.J."/>
            <person name="Reinke A.W."/>
            <person name="Tong L."/>
            <person name="Botts M.R."/>
            <person name="Felix M.-A."/>
            <person name="Troemel E.R."/>
        </authorList>
    </citation>
    <scope>NUCLEOTIDE SEQUENCE [LARGE SCALE GENOMIC DNA]</scope>
    <source>
        <strain evidence="2 3">JUm2807</strain>
    </source>
</reference>
<dbReference type="VEuPathDB" id="MicrosporidiaDB:NEDG_01972"/>
<dbReference type="OrthoDB" id="2190280at2759"/>
<dbReference type="GeneID" id="93648322"/>
<dbReference type="Gene3D" id="1.25.10.10">
    <property type="entry name" value="Leucine-rich Repeat Variant"/>
    <property type="match status" value="1"/>
</dbReference>
<organism evidence="2 3">
    <name type="scientific">Nematocida displodere</name>
    <dbReference type="NCBI Taxonomy" id="1805483"/>
    <lineage>
        <taxon>Eukaryota</taxon>
        <taxon>Fungi</taxon>
        <taxon>Fungi incertae sedis</taxon>
        <taxon>Microsporidia</taxon>
        <taxon>Nematocida</taxon>
    </lineage>
</organism>